<evidence type="ECO:0000313" key="3">
    <source>
        <dbReference type="EMBL" id="GAA2137895.1"/>
    </source>
</evidence>
<dbReference type="Pfam" id="PF08450">
    <property type="entry name" value="SGL"/>
    <property type="match status" value="1"/>
</dbReference>
<dbReference type="PRINTS" id="PR01790">
    <property type="entry name" value="SMP30FAMILY"/>
</dbReference>
<reference evidence="3 4" key="1">
    <citation type="journal article" date="2019" name="Int. J. Syst. Evol. Microbiol.">
        <title>The Global Catalogue of Microorganisms (GCM) 10K type strain sequencing project: providing services to taxonomists for standard genome sequencing and annotation.</title>
        <authorList>
            <consortium name="The Broad Institute Genomics Platform"/>
            <consortium name="The Broad Institute Genome Sequencing Center for Infectious Disease"/>
            <person name="Wu L."/>
            <person name="Ma J."/>
        </authorList>
    </citation>
    <scope>NUCLEOTIDE SEQUENCE [LARGE SCALE GENOMIC DNA]</scope>
    <source>
        <strain evidence="3 4">JCM 16022</strain>
    </source>
</reference>
<comment type="caution">
    <text evidence="3">The sequence shown here is derived from an EMBL/GenBank/DDBJ whole genome shotgun (WGS) entry which is preliminary data.</text>
</comment>
<gene>
    <name evidence="3" type="ORF">GCM10009844_05400</name>
</gene>
<name>A0ABN2Z7C2_9ACTN</name>
<sequence length="283" mass="30821">MELLQPVWETVPIEAGELFEGARWIPDTDQFQWVDILRGLVCRWSPYGGAGVEVRDLGLEFVTVALPLDARSQVVASRDTVHVYDWETRELTPIARADFDEDVRFNDGGLAPDGRAYIGTMSMAGRDYAGSLYEVAAGELVEILTGVGISNGIGWRDQGSAYYVDSFHPRIDILDLGRRPARRRGFASLDTGDEPDGLTVGPNGEVYVALWRGERAARFARSGERLPDISIPANYPTSIAFGGRDGDLLLVTSAGHNEVSVPPKSADGEIFVTSASALLNYKG</sequence>
<dbReference type="InterPro" id="IPR011042">
    <property type="entry name" value="6-blade_b-propeller_TolB-like"/>
</dbReference>
<evidence type="ECO:0000256" key="1">
    <source>
        <dbReference type="ARBA" id="ARBA00008853"/>
    </source>
</evidence>
<evidence type="ECO:0000313" key="4">
    <source>
        <dbReference type="Proteomes" id="UP001501771"/>
    </source>
</evidence>
<dbReference type="Proteomes" id="UP001501771">
    <property type="component" value="Unassembled WGS sequence"/>
</dbReference>
<dbReference type="InterPro" id="IPR005511">
    <property type="entry name" value="SMP-30"/>
</dbReference>
<accession>A0ABN2Z7C2</accession>
<comment type="similarity">
    <text evidence="1">Belongs to the SMP-30/CGR1 family.</text>
</comment>
<organism evidence="3 4">
    <name type="scientific">Nocardioides koreensis</name>
    <dbReference type="NCBI Taxonomy" id="433651"/>
    <lineage>
        <taxon>Bacteria</taxon>
        <taxon>Bacillati</taxon>
        <taxon>Actinomycetota</taxon>
        <taxon>Actinomycetes</taxon>
        <taxon>Propionibacteriales</taxon>
        <taxon>Nocardioidaceae</taxon>
        <taxon>Nocardioides</taxon>
    </lineage>
</organism>
<evidence type="ECO:0000259" key="2">
    <source>
        <dbReference type="Pfam" id="PF08450"/>
    </source>
</evidence>
<dbReference type="SUPFAM" id="SSF63829">
    <property type="entry name" value="Calcium-dependent phosphotriesterase"/>
    <property type="match status" value="1"/>
</dbReference>
<dbReference type="InterPro" id="IPR013658">
    <property type="entry name" value="SGL"/>
</dbReference>
<proteinExistence type="inferred from homology"/>
<keyword evidence="4" id="KW-1185">Reference proteome</keyword>
<dbReference type="RefSeq" id="WP_344147165.1">
    <property type="nucleotide sequence ID" value="NZ_BAAAQR010000001.1"/>
</dbReference>
<dbReference type="PANTHER" id="PTHR10907:SF47">
    <property type="entry name" value="REGUCALCIN"/>
    <property type="match status" value="1"/>
</dbReference>
<feature type="domain" description="SMP-30/Gluconolactonase/LRE-like region" evidence="2">
    <location>
        <begin position="20"/>
        <end position="254"/>
    </location>
</feature>
<dbReference type="EMBL" id="BAAAQR010000001">
    <property type="protein sequence ID" value="GAA2137895.1"/>
    <property type="molecule type" value="Genomic_DNA"/>
</dbReference>
<dbReference type="Gene3D" id="2.120.10.30">
    <property type="entry name" value="TolB, C-terminal domain"/>
    <property type="match status" value="1"/>
</dbReference>
<dbReference type="PANTHER" id="PTHR10907">
    <property type="entry name" value="REGUCALCIN"/>
    <property type="match status" value="1"/>
</dbReference>
<protein>
    <recommendedName>
        <fullName evidence="2">SMP-30/Gluconolactonase/LRE-like region domain-containing protein</fullName>
    </recommendedName>
</protein>